<evidence type="ECO:0000313" key="2">
    <source>
        <dbReference type="Proteomes" id="UP001055811"/>
    </source>
</evidence>
<evidence type="ECO:0000313" key="1">
    <source>
        <dbReference type="EMBL" id="KAI3768471.1"/>
    </source>
</evidence>
<protein>
    <submittedName>
        <fullName evidence="1">Uncharacterized protein</fullName>
    </submittedName>
</protein>
<accession>A0ACB9FBV2</accession>
<reference evidence="1 2" key="2">
    <citation type="journal article" date="2022" name="Mol. Ecol. Resour.">
        <title>The genomes of chicory, endive, great burdock and yacon provide insights into Asteraceae paleo-polyploidization history and plant inulin production.</title>
        <authorList>
            <person name="Fan W."/>
            <person name="Wang S."/>
            <person name="Wang H."/>
            <person name="Wang A."/>
            <person name="Jiang F."/>
            <person name="Liu H."/>
            <person name="Zhao H."/>
            <person name="Xu D."/>
            <person name="Zhang Y."/>
        </authorList>
    </citation>
    <scope>NUCLEOTIDE SEQUENCE [LARGE SCALE GENOMIC DNA]</scope>
    <source>
        <strain evidence="2">cv. Punajuju</strain>
        <tissue evidence="1">Leaves</tissue>
    </source>
</reference>
<reference evidence="2" key="1">
    <citation type="journal article" date="2022" name="Mol. Ecol. Resour.">
        <title>The genomes of chicory, endive, great burdock and yacon provide insights into Asteraceae palaeo-polyploidization history and plant inulin production.</title>
        <authorList>
            <person name="Fan W."/>
            <person name="Wang S."/>
            <person name="Wang H."/>
            <person name="Wang A."/>
            <person name="Jiang F."/>
            <person name="Liu H."/>
            <person name="Zhao H."/>
            <person name="Xu D."/>
            <person name="Zhang Y."/>
        </authorList>
    </citation>
    <scope>NUCLEOTIDE SEQUENCE [LARGE SCALE GENOMIC DNA]</scope>
    <source>
        <strain evidence="2">cv. Punajuju</strain>
    </source>
</reference>
<organism evidence="1 2">
    <name type="scientific">Cichorium intybus</name>
    <name type="common">Chicory</name>
    <dbReference type="NCBI Taxonomy" id="13427"/>
    <lineage>
        <taxon>Eukaryota</taxon>
        <taxon>Viridiplantae</taxon>
        <taxon>Streptophyta</taxon>
        <taxon>Embryophyta</taxon>
        <taxon>Tracheophyta</taxon>
        <taxon>Spermatophyta</taxon>
        <taxon>Magnoliopsida</taxon>
        <taxon>eudicotyledons</taxon>
        <taxon>Gunneridae</taxon>
        <taxon>Pentapetalae</taxon>
        <taxon>asterids</taxon>
        <taxon>campanulids</taxon>
        <taxon>Asterales</taxon>
        <taxon>Asteraceae</taxon>
        <taxon>Cichorioideae</taxon>
        <taxon>Cichorieae</taxon>
        <taxon>Cichoriinae</taxon>
        <taxon>Cichorium</taxon>
    </lineage>
</organism>
<proteinExistence type="predicted"/>
<dbReference type="Proteomes" id="UP001055811">
    <property type="component" value="Linkage Group LG03"/>
</dbReference>
<keyword evidence="2" id="KW-1185">Reference proteome</keyword>
<comment type="caution">
    <text evidence="1">The sequence shown here is derived from an EMBL/GenBank/DDBJ whole genome shotgun (WGS) entry which is preliminary data.</text>
</comment>
<gene>
    <name evidence="1" type="ORF">L2E82_19173</name>
</gene>
<sequence>MICEEAKFRRSLFERLVLLGHEKHLLNIQYRMDPSTSQFPNAEFYDGKILDGPNITNKCREKHFLREGMYGSYLFINVDSAKEELDNNHSTKNMVEVAVIAEIVANLFKESVAKKQMVTVGCISPYKAQVTAILAKFGKKYDRQVNGSTFTVNVRSVDGFQGSEEDVIIFSTVRSLTRARHCLWIVGNKETMIKSGSVWSTLVSDAEDRGCVYSASENKNLAQAMVQSMIELAQFGPLLKTDSILFKEAKWKVNFTNIFLERMASISSFYVRKQVVSLLIKVSNGWRQLRKTSRSNFSDTRGISDMLETYKVDGHLYLVWSVDIVYENSLCAQVLKVWDILPSSQIRQRAKSLERVFENYTLDMINRCQTKCSERYL</sequence>
<dbReference type="EMBL" id="CM042011">
    <property type="protein sequence ID" value="KAI3768471.1"/>
    <property type="molecule type" value="Genomic_DNA"/>
</dbReference>
<name>A0ACB9FBV2_CICIN</name>